<proteinExistence type="predicted"/>
<dbReference type="SUPFAM" id="SSF53756">
    <property type="entry name" value="UDP-Glycosyltransferase/glycogen phosphorylase"/>
    <property type="match status" value="1"/>
</dbReference>
<evidence type="ECO:0000259" key="3">
    <source>
        <dbReference type="Pfam" id="PF00534"/>
    </source>
</evidence>
<keyword evidence="6" id="KW-1185">Reference proteome</keyword>
<comment type="caution">
    <text evidence="5">The sequence shown here is derived from an EMBL/GenBank/DDBJ whole genome shotgun (WGS) entry which is preliminary data.</text>
</comment>
<dbReference type="InterPro" id="IPR050194">
    <property type="entry name" value="Glycosyltransferase_grp1"/>
</dbReference>
<dbReference type="Pfam" id="PF13439">
    <property type="entry name" value="Glyco_transf_4"/>
    <property type="match status" value="1"/>
</dbReference>
<evidence type="ECO:0000259" key="4">
    <source>
        <dbReference type="Pfam" id="PF13439"/>
    </source>
</evidence>
<dbReference type="PANTHER" id="PTHR45947">
    <property type="entry name" value="SULFOQUINOVOSYL TRANSFERASE SQD2"/>
    <property type="match status" value="1"/>
</dbReference>
<dbReference type="Proteomes" id="UP000624325">
    <property type="component" value="Unassembled WGS sequence"/>
</dbReference>
<gene>
    <name evidence="5" type="ORF">Air01nite_19520</name>
</gene>
<dbReference type="PANTHER" id="PTHR45947:SF3">
    <property type="entry name" value="SULFOQUINOVOSYL TRANSFERASE SQD2"/>
    <property type="match status" value="1"/>
</dbReference>
<keyword evidence="2" id="KW-0808">Transferase</keyword>
<feature type="domain" description="Glycosyltransferase subfamily 4-like N-terminal" evidence="4">
    <location>
        <begin position="14"/>
        <end position="167"/>
    </location>
</feature>
<reference evidence="5 6" key="1">
    <citation type="submission" date="2021-01" db="EMBL/GenBank/DDBJ databases">
        <title>Whole genome shotgun sequence of Asanoa iriomotensis NBRC 100142.</title>
        <authorList>
            <person name="Komaki H."/>
            <person name="Tamura T."/>
        </authorList>
    </citation>
    <scope>NUCLEOTIDE SEQUENCE [LARGE SCALE GENOMIC DNA]</scope>
    <source>
        <strain evidence="5 6">NBRC 100142</strain>
    </source>
</reference>
<sequence>MRIAHVTDVYLPRVGGIELQVHDLAARQRAAGHEAVVVTATPGPGLESVVRLGEGALQLGTYRGMWPGSGRQALALSGADVVHAHVSSFSPLAWAVCRAAAAREVPTVVSVHSMWQDVPMFRHYVRLKGAAGWPVVWTAVSNAAVGGVQEALHGAPVAVLPNGIDPADWLLPARRRGDDVLTFISVMRMTRGKQPRDLLKTLLSLSASRPGRFRAVLVGDGPLLPSLRRDLNAAAPGTGIRLTGALDRSSIRLLLARSDVYLAPSPRESFGIAALEARSAGLPVVARAGSGVADFIRHGTEGWLVRSGDDLARTVAGLLDEPGRLAAVARHNRSVAPRISWQTVLDSADALYAAAARRIGLEPGERGEFGELAEFGEFREFAGSAA</sequence>
<dbReference type="InterPro" id="IPR028098">
    <property type="entry name" value="Glyco_trans_4-like_N"/>
</dbReference>
<feature type="domain" description="Glycosyl transferase family 1" evidence="3">
    <location>
        <begin position="179"/>
        <end position="327"/>
    </location>
</feature>
<accession>A0ABQ4BZB1</accession>
<evidence type="ECO:0000313" key="6">
    <source>
        <dbReference type="Proteomes" id="UP000624325"/>
    </source>
</evidence>
<name>A0ABQ4BZB1_9ACTN</name>
<evidence type="ECO:0000256" key="1">
    <source>
        <dbReference type="ARBA" id="ARBA00022676"/>
    </source>
</evidence>
<evidence type="ECO:0000313" key="5">
    <source>
        <dbReference type="EMBL" id="GIF55857.1"/>
    </source>
</evidence>
<dbReference type="EMBL" id="BONC01000010">
    <property type="protein sequence ID" value="GIF55857.1"/>
    <property type="molecule type" value="Genomic_DNA"/>
</dbReference>
<dbReference type="Gene3D" id="3.40.50.2000">
    <property type="entry name" value="Glycogen Phosphorylase B"/>
    <property type="match status" value="2"/>
</dbReference>
<protein>
    <submittedName>
        <fullName evidence="5">N-acetylglucosaminyl-phosphatidylinositol biosynthetic protein</fullName>
    </submittedName>
</protein>
<keyword evidence="1" id="KW-0328">Glycosyltransferase</keyword>
<organism evidence="5 6">
    <name type="scientific">Asanoa iriomotensis</name>
    <dbReference type="NCBI Taxonomy" id="234613"/>
    <lineage>
        <taxon>Bacteria</taxon>
        <taxon>Bacillati</taxon>
        <taxon>Actinomycetota</taxon>
        <taxon>Actinomycetes</taxon>
        <taxon>Micromonosporales</taxon>
        <taxon>Micromonosporaceae</taxon>
        <taxon>Asanoa</taxon>
    </lineage>
</organism>
<dbReference type="Pfam" id="PF00534">
    <property type="entry name" value="Glycos_transf_1"/>
    <property type="match status" value="1"/>
</dbReference>
<dbReference type="RefSeq" id="WP_203701660.1">
    <property type="nucleotide sequence ID" value="NZ_BAAALU010000001.1"/>
</dbReference>
<dbReference type="InterPro" id="IPR001296">
    <property type="entry name" value="Glyco_trans_1"/>
</dbReference>
<dbReference type="CDD" id="cd03801">
    <property type="entry name" value="GT4_PimA-like"/>
    <property type="match status" value="1"/>
</dbReference>
<evidence type="ECO:0000256" key="2">
    <source>
        <dbReference type="ARBA" id="ARBA00022679"/>
    </source>
</evidence>